<evidence type="ECO:0000313" key="6">
    <source>
        <dbReference type="EMBL" id="APF36831.1"/>
    </source>
</evidence>
<dbReference type="EMBL" id="CP018095">
    <property type="protein sequence ID" value="APF36831.1"/>
    <property type="molecule type" value="Genomic_DNA"/>
</dbReference>
<dbReference type="Proteomes" id="UP000182703">
    <property type="component" value="Chromosome"/>
</dbReference>
<evidence type="ECO:0000259" key="5">
    <source>
        <dbReference type="PROSITE" id="PS50111"/>
    </source>
</evidence>
<dbReference type="PANTHER" id="PTHR32089">
    <property type="entry name" value="METHYL-ACCEPTING CHEMOTAXIS PROTEIN MCPB"/>
    <property type="match status" value="1"/>
</dbReference>
<keyword evidence="3" id="KW-0175">Coiled coil</keyword>
<accession>A0AAC9NYR0</accession>
<feature type="domain" description="Methyl-accepting transducer" evidence="5">
    <location>
        <begin position="172"/>
        <end position="382"/>
    </location>
</feature>
<keyword evidence="4" id="KW-0812">Transmembrane</keyword>
<reference evidence="6 7" key="1">
    <citation type="submission" date="2016-11" db="EMBL/GenBank/DDBJ databases">
        <title>Complete genome sequence of the aerobically denitrifying bacterium Chelatococcus daeguensis TAD1.</title>
        <authorList>
            <person name="Yang Y."/>
            <person name="Huang S."/>
            <person name="Lin E."/>
        </authorList>
    </citation>
    <scope>NUCLEOTIDE SEQUENCE [LARGE SCALE GENOMIC DNA]</scope>
    <source>
        <strain evidence="6 7">TAD1</strain>
    </source>
</reference>
<dbReference type="SUPFAM" id="SSF58104">
    <property type="entry name" value="Methyl-accepting chemotaxis protein (MCP) signaling domain"/>
    <property type="match status" value="1"/>
</dbReference>
<sequence>MRAGGFFLGTVAILAVQQALAMESDEHFMPFLLAAAVLITLVAVGFAPRPPRSRRLLDDSLARLAGGRFDVLVPHTGDDGPTGETARAVEELRRRLIIAREQEGELSALRRELHSLRDDRNRAREANRAQLAETVGLINGRVSQLGTELETLRHQLAMSFEENRRLPRRPSNGGVQTAAAAAVELTSSISEIGRQLQQGSGIAARAVREVRATSDLVKALDKSSAKIGEVITLITAIAEQTNLLALNATIEAARAGEAGRGFAVVAQEVKALANQTARATDEIRGQIAAMQTATAQAVEAIETISGTITSIDSMTMTIAEAVNQQSSATQEIARSIEAVAAAGRRGEPQDVPTPPADRDLAACIERLDDLIRDLGAQAQALAGESEPGERPLRVA</sequence>
<keyword evidence="4" id="KW-1133">Transmembrane helix</keyword>
<dbReference type="PANTHER" id="PTHR32089:SF112">
    <property type="entry name" value="LYSOZYME-LIKE PROTEIN-RELATED"/>
    <property type="match status" value="1"/>
</dbReference>
<organism evidence="6 7">
    <name type="scientific">Chelatococcus daeguensis</name>
    <dbReference type="NCBI Taxonomy" id="444444"/>
    <lineage>
        <taxon>Bacteria</taxon>
        <taxon>Pseudomonadati</taxon>
        <taxon>Pseudomonadota</taxon>
        <taxon>Alphaproteobacteria</taxon>
        <taxon>Hyphomicrobiales</taxon>
        <taxon>Chelatococcaceae</taxon>
        <taxon>Chelatococcus</taxon>
    </lineage>
</organism>
<evidence type="ECO:0000256" key="4">
    <source>
        <dbReference type="SAM" id="Phobius"/>
    </source>
</evidence>
<protein>
    <recommendedName>
        <fullName evidence="5">Methyl-accepting transducer domain-containing protein</fullName>
    </recommendedName>
</protein>
<evidence type="ECO:0000256" key="1">
    <source>
        <dbReference type="ARBA" id="ARBA00023224"/>
    </source>
</evidence>
<dbReference type="KEGG" id="cdq:BOQ54_05405"/>
<proteinExistence type="predicted"/>
<dbReference type="Gene3D" id="1.10.287.950">
    <property type="entry name" value="Methyl-accepting chemotaxis protein"/>
    <property type="match status" value="1"/>
</dbReference>
<dbReference type="GO" id="GO:0016020">
    <property type="term" value="C:membrane"/>
    <property type="evidence" value="ECO:0007669"/>
    <property type="project" value="InterPro"/>
</dbReference>
<dbReference type="RefSeq" id="WP_071923472.1">
    <property type="nucleotide sequence ID" value="NZ_CP018095.1"/>
</dbReference>
<keyword evidence="1 2" id="KW-0807">Transducer</keyword>
<gene>
    <name evidence="6" type="ORF">BOQ54_05405</name>
</gene>
<dbReference type="Pfam" id="PF00015">
    <property type="entry name" value="MCPsignal"/>
    <property type="match status" value="1"/>
</dbReference>
<evidence type="ECO:0000256" key="2">
    <source>
        <dbReference type="PROSITE-ProRule" id="PRU00284"/>
    </source>
</evidence>
<keyword evidence="4" id="KW-0472">Membrane</keyword>
<evidence type="ECO:0000313" key="7">
    <source>
        <dbReference type="Proteomes" id="UP000182703"/>
    </source>
</evidence>
<dbReference type="AlphaFoldDB" id="A0AAC9NYR0"/>
<feature type="coiled-coil region" evidence="3">
    <location>
        <begin position="99"/>
        <end position="126"/>
    </location>
</feature>
<dbReference type="SMART" id="SM00283">
    <property type="entry name" value="MA"/>
    <property type="match status" value="1"/>
</dbReference>
<keyword evidence="7" id="KW-1185">Reference proteome</keyword>
<dbReference type="PROSITE" id="PS50111">
    <property type="entry name" value="CHEMOTAXIS_TRANSDUC_2"/>
    <property type="match status" value="1"/>
</dbReference>
<dbReference type="InterPro" id="IPR004089">
    <property type="entry name" value="MCPsignal_dom"/>
</dbReference>
<evidence type="ECO:0000256" key="3">
    <source>
        <dbReference type="SAM" id="Coils"/>
    </source>
</evidence>
<name>A0AAC9NYR0_9HYPH</name>
<dbReference type="GO" id="GO:0007165">
    <property type="term" value="P:signal transduction"/>
    <property type="evidence" value="ECO:0007669"/>
    <property type="project" value="UniProtKB-KW"/>
</dbReference>
<feature type="transmembrane region" description="Helical" evidence="4">
    <location>
        <begin position="31"/>
        <end position="47"/>
    </location>
</feature>